<organism evidence="1">
    <name type="scientific">marine sediment metagenome</name>
    <dbReference type="NCBI Taxonomy" id="412755"/>
    <lineage>
        <taxon>unclassified sequences</taxon>
        <taxon>metagenomes</taxon>
        <taxon>ecological metagenomes</taxon>
    </lineage>
</organism>
<feature type="non-terminal residue" evidence="1">
    <location>
        <position position="283"/>
    </location>
</feature>
<reference evidence="1" key="1">
    <citation type="journal article" date="2014" name="Front. Microbiol.">
        <title>High frequency of phylogenetically diverse reductive dehalogenase-homologous genes in deep subseafloor sedimentary metagenomes.</title>
        <authorList>
            <person name="Kawai M."/>
            <person name="Futagami T."/>
            <person name="Toyoda A."/>
            <person name="Takaki Y."/>
            <person name="Nishi S."/>
            <person name="Hori S."/>
            <person name="Arai W."/>
            <person name="Tsubouchi T."/>
            <person name="Morono Y."/>
            <person name="Uchiyama I."/>
            <person name="Ito T."/>
            <person name="Fujiyama A."/>
            <person name="Inagaki F."/>
            <person name="Takami H."/>
        </authorList>
    </citation>
    <scope>NUCLEOTIDE SEQUENCE</scope>
    <source>
        <strain evidence="1">Expedition CK06-06</strain>
    </source>
</reference>
<feature type="non-terminal residue" evidence="1">
    <location>
        <position position="1"/>
    </location>
</feature>
<evidence type="ECO:0000313" key="1">
    <source>
        <dbReference type="EMBL" id="GAG89851.1"/>
    </source>
</evidence>
<protein>
    <submittedName>
        <fullName evidence="1">Uncharacterized protein</fullName>
    </submittedName>
</protein>
<gene>
    <name evidence="1" type="ORF">S01H4_25288</name>
</gene>
<dbReference type="AlphaFoldDB" id="X1D043"/>
<comment type="caution">
    <text evidence="1">The sequence shown here is derived from an EMBL/GenBank/DDBJ whole genome shotgun (WGS) entry which is preliminary data.</text>
</comment>
<name>X1D043_9ZZZZ</name>
<accession>X1D043</accession>
<proteinExistence type="predicted"/>
<sequence>FGVDKFTEKMAEIGKRRTTQGVWTVLNTPPLLVDRNDINAQLDILQDPAFVTMDGDEKNVLIGRLSTQLDTLDKTVEDNQDEYYRQIYTEMLPRAVGGTLPLSELIQSGLPVDNALFKDLLKRVDGGDTEGDSDPGMLRGFENRVRQLSSRSGVQDNWGEAVELLIDEMQDPSSGLNYTDSQKLADELRGDINKIYGTTRYQNLNRQTYQIVAGYAPGMFDNMEAMYSSQFKTANLTALKFQEALAVKAKLLGPRREDELGDWVDLQAPIWKARLNNDLFKSV</sequence>
<dbReference type="EMBL" id="BART01012011">
    <property type="protein sequence ID" value="GAG89851.1"/>
    <property type="molecule type" value="Genomic_DNA"/>
</dbReference>